<dbReference type="RefSeq" id="WP_130418562.1">
    <property type="nucleotide sequence ID" value="NZ_SHKW01000001.1"/>
</dbReference>
<evidence type="ECO:0000259" key="2">
    <source>
        <dbReference type="Pfam" id="PF04389"/>
    </source>
</evidence>
<dbReference type="GO" id="GO:0008235">
    <property type="term" value="F:metalloexopeptidase activity"/>
    <property type="evidence" value="ECO:0007669"/>
    <property type="project" value="InterPro"/>
</dbReference>
<dbReference type="Pfam" id="PF04389">
    <property type="entry name" value="Peptidase_M28"/>
    <property type="match status" value="1"/>
</dbReference>
<sequence>MHLRPVLCLFLTIPLVAQTSNQAISKGANLIKTGDLKGDIYFLASDDLAGRNAGSLEDHIATDFIASEFLRLGLKPMGDNGSFFQGMDILSGRLDPQHTTLSTTINGQEHRYTLNHDFQFARQSLRSSSACGKVVFAGYGISAPEFDYDDLAGVDLKGKIALVFTREPQANDASSKFMGTWDSYHAFNWHKIEELRKRGAAAVLIVQDRVPRDVKPIPPTSPRPTGEPSYALDGEMWDLPVFLVKRDVADQLLGPSGKTSDVLQTAIDSSAHPNSFDLPQSSACLAKAYTGVATLKGRNVVALLEGSDPKLKAQTVILTAHHDHMGTSNGHIYYGADDNASGVAGLLAVARAMTQGNAHPKRSVLFLAYDGEERIFLGSYFYVTHPAIPLNQTVATLNLDMIGRNEDDANWPTPADRNVNMVNVLGTRYNPALRQIIDRQNHQEGLKLDYKMDVVDPDSLWSRSDHFWFATRHIPQVEFQTGLHPDYHTQNDTWDRINYPKLTKIVRLVYLSVSELANSDKTISFLAAGQQAPAATPEAKQAKRK</sequence>
<proteinExistence type="predicted"/>
<dbReference type="Proteomes" id="UP000292958">
    <property type="component" value="Unassembled WGS sequence"/>
</dbReference>
<accession>A0A4Q7YTU7</accession>
<dbReference type="InterPro" id="IPR003137">
    <property type="entry name" value="PA_domain"/>
</dbReference>
<dbReference type="InterPro" id="IPR046450">
    <property type="entry name" value="PA_dom_sf"/>
</dbReference>
<feature type="domain" description="Peptidase M28" evidence="2">
    <location>
        <begin position="299"/>
        <end position="509"/>
    </location>
</feature>
<dbReference type="PANTHER" id="PTHR12147">
    <property type="entry name" value="METALLOPEPTIDASE M28 FAMILY MEMBER"/>
    <property type="match status" value="1"/>
</dbReference>
<dbReference type="InterPro" id="IPR045175">
    <property type="entry name" value="M28_fam"/>
</dbReference>
<gene>
    <name evidence="3" type="ORF">BDD14_1965</name>
</gene>
<organism evidence="3 4">
    <name type="scientific">Edaphobacter modestus</name>
    <dbReference type="NCBI Taxonomy" id="388466"/>
    <lineage>
        <taxon>Bacteria</taxon>
        <taxon>Pseudomonadati</taxon>
        <taxon>Acidobacteriota</taxon>
        <taxon>Terriglobia</taxon>
        <taxon>Terriglobales</taxon>
        <taxon>Acidobacteriaceae</taxon>
        <taxon>Edaphobacter</taxon>
    </lineage>
</organism>
<dbReference type="Gene3D" id="3.50.30.30">
    <property type="match status" value="1"/>
</dbReference>
<keyword evidence="3" id="KW-0378">Hydrolase</keyword>
<dbReference type="SUPFAM" id="SSF52025">
    <property type="entry name" value="PA domain"/>
    <property type="match status" value="1"/>
</dbReference>
<dbReference type="OrthoDB" id="233977at2"/>
<evidence type="ECO:0000313" key="4">
    <source>
        <dbReference type="Proteomes" id="UP000292958"/>
    </source>
</evidence>
<evidence type="ECO:0000313" key="3">
    <source>
        <dbReference type="EMBL" id="RZU40501.1"/>
    </source>
</evidence>
<dbReference type="PANTHER" id="PTHR12147:SF26">
    <property type="entry name" value="PEPTIDASE M28 DOMAIN-CONTAINING PROTEIN"/>
    <property type="match status" value="1"/>
</dbReference>
<keyword evidence="3" id="KW-0645">Protease</keyword>
<dbReference type="GO" id="GO:0004180">
    <property type="term" value="F:carboxypeptidase activity"/>
    <property type="evidence" value="ECO:0007669"/>
    <property type="project" value="UniProtKB-KW"/>
</dbReference>
<name>A0A4Q7YTU7_9BACT</name>
<dbReference type="AlphaFoldDB" id="A0A4Q7YTU7"/>
<protein>
    <submittedName>
        <fullName evidence="3">Zn-dependent M28 family amino/carboxypeptidase</fullName>
    </submittedName>
</protein>
<keyword evidence="4" id="KW-1185">Reference proteome</keyword>
<reference evidence="3 4" key="1">
    <citation type="submission" date="2019-02" db="EMBL/GenBank/DDBJ databases">
        <title>Genomic Encyclopedia of Archaeal and Bacterial Type Strains, Phase II (KMG-II): from individual species to whole genera.</title>
        <authorList>
            <person name="Goeker M."/>
        </authorList>
    </citation>
    <scope>NUCLEOTIDE SEQUENCE [LARGE SCALE GENOMIC DNA]</scope>
    <source>
        <strain evidence="3 4">DSM 18101</strain>
    </source>
</reference>
<dbReference type="Pfam" id="PF02225">
    <property type="entry name" value="PA"/>
    <property type="match status" value="1"/>
</dbReference>
<dbReference type="GO" id="GO:0006508">
    <property type="term" value="P:proteolysis"/>
    <property type="evidence" value="ECO:0007669"/>
    <property type="project" value="InterPro"/>
</dbReference>
<comment type="caution">
    <text evidence="3">The sequence shown here is derived from an EMBL/GenBank/DDBJ whole genome shotgun (WGS) entry which is preliminary data.</text>
</comment>
<dbReference type="EMBL" id="SHKW01000001">
    <property type="protein sequence ID" value="RZU40501.1"/>
    <property type="molecule type" value="Genomic_DNA"/>
</dbReference>
<keyword evidence="3" id="KW-0121">Carboxypeptidase</keyword>
<dbReference type="SUPFAM" id="SSF53187">
    <property type="entry name" value="Zn-dependent exopeptidases"/>
    <property type="match status" value="1"/>
</dbReference>
<evidence type="ECO:0000259" key="1">
    <source>
        <dbReference type="Pfam" id="PF02225"/>
    </source>
</evidence>
<dbReference type="InterPro" id="IPR007484">
    <property type="entry name" value="Peptidase_M28"/>
</dbReference>
<dbReference type="Gene3D" id="3.40.630.10">
    <property type="entry name" value="Zn peptidases"/>
    <property type="match status" value="1"/>
</dbReference>
<feature type="domain" description="PA" evidence="1">
    <location>
        <begin position="130"/>
        <end position="252"/>
    </location>
</feature>